<dbReference type="AlphaFoldDB" id="A0A5M6IJP2"/>
<evidence type="ECO:0000313" key="1">
    <source>
        <dbReference type="EMBL" id="KAA5608483.1"/>
    </source>
</evidence>
<accession>A0A5M6IJP2</accession>
<proteinExistence type="predicted"/>
<comment type="caution">
    <text evidence="1">The sequence shown here is derived from an EMBL/GenBank/DDBJ whole genome shotgun (WGS) entry which is preliminary data.</text>
</comment>
<evidence type="ECO:0000313" key="2">
    <source>
        <dbReference type="Proteomes" id="UP000325255"/>
    </source>
</evidence>
<dbReference type="Pfam" id="PF02620">
    <property type="entry name" value="YceD"/>
    <property type="match status" value="1"/>
</dbReference>
<dbReference type="InterPro" id="IPR003772">
    <property type="entry name" value="YceD"/>
</dbReference>
<dbReference type="OrthoDB" id="8443793at2"/>
<name>A0A5M6IJP2_9PROT</name>
<protein>
    <submittedName>
        <fullName evidence="1">DUF177 domain-containing protein</fullName>
    </submittedName>
</protein>
<organism evidence="1 2">
    <name type="scientific">Rhodovastum atsumiense</name>
    <dbReference type="NCBI Taxonomy" id="504468"/>
    <lineage>
        <taxon>Bacteria</taxon>
        <taxon>Pseudomonadati</taxon>
        <taxon>Pseudomonadota</taxon>
        <taxon>Alphaproteobacteria</taxon>
        <taxon>Acetobacterales</taxon>
        <taxon>Acetobacteraceae</taxon>
        <taxon>Rhodovastum</taxon>
    </lineage>
</organism>
<dbReference type="Proteomes" id="UP000325255">
    <property type="component" value="Unassembled WGS sequence"/>
</dbReference>
<keyword evidence="2" id="KW-1185">Reference proteome</keyword>
<gene>
    <name evidence="1" type="ORF">F1189_28780</name>
</gene>
<reference evidence="1 2" key="1">
    <citation type="submission" date="2019-09" db="EMBL/GenBank/DDBJ databases">
        <title>Genome sequence of Rhodovastum atsumiense, a diverse member of the Acetobacteraceae family of non-sulfur purple photosynthetic bacteria.</title>
        <authorList>
            <person name="Meyer T."/>
            <person name="Kyndt J."/>
        </authorList>
    </citation>
    <scope>NUCLEOTIDE SEQUENCE [LARGE SCALE GENOMIC DNA]</scope>
    <source>
        <strain evidence="1 2">DSM 21279</strain>
    </source>
</reference>
<dbReference type="EMBL" id="VWPK01000080">
    <property type="protein sequence ID" value="KAA5608483.1"/>
    <property type="molecule type" value="Genomic_DNA"/>
</dbReference>
<dbReference type="RefSeq" id="WP_150045321.1">
    <property type="nucleotide sequence ID" value="NZ_OW485601.1"/>
</dbReference>
<sequence>MTAPVELHRPVALDRIPATGLDVTIEASPAECEALAGRMAIPGVRSLACRFSLRPETAGVVVAEGQLRAEVVRSCVVSLEDFAMAVEERFRVRFVPAGHESEDDDPDADDEIPYEGGVLDIGEATAEQLALALDPYPRKPDAALPESAGNVPESPFAALARLQRRG</sequence>